<comment type="caution">
    <text evidence="13">The sequence shown here is derived from an EMBL/GenBank/DDBJ whole genome shotgun (WGS) entry which is preliminary data.</text>
</comment>
<feature type="domain" description="ABC transmembrane type-1" evidence="12">
    <location>
        <begin position="40"/>
        <end position="329"/>
    </location>
</feature>
<keyword evidence="5 10" id="KW-0812">Transmembrane</keyword>
<name>A0A4Q7V0J7_PSEST</name>
<keyword evidence="2" id="KW-0813">Transport</keyword>
<feature type="transmembrane region" description="Helical" evidence="10">
    <location>
        <begin position="165"/>
        <end position="182"/>
    </location>
</feature>
<evidence type="ECO:0000256" key="10">
    <source>
        <dbReference type="SAM" id="Phobius"/>
    </source>
</evidence>
<comment type="subcellular location">
    <subcellularLocation>
        <location evidence="1">Cell membrane</location>
        <topology evidence="1">Multi-pass membrane protein</topology>
    </subcellularLocation>
</comment>
<keyword evidence="14" id="KW-1185">Reference proteome</keyword>
<dbReference type="Gene3D" id="1.20.1560.10">
    <property type="entry name" value="ABC transporter type 1, transmembrane domain"/>
    <property type="match status" value="1"/>
</dbReference>
<dbReference type="InterPro" id="IPR036640">
    <property type="entry name" value="ABC1_TM_sf"/>
</dbReference>
<evidence type="ECO:0000259" key="11">
    <source>
        <dbReference type="PROSITE" id="PS50893"/>
    </source>
</evidence>
<keyword evidence="3" id="KW-1003">Cell membrane</keyword>
<dbReference type="EMBL" id="SHKL01000001">
    <property type="protein sequence ID" value="RZT86009.1"/>
    <property type="molecule type" value="Genomic_DNA"/>
</dbReference>
<dbReference type="RefSeq" id="WP_130290382.1">
    <property type="nucleotide sequence ID" value="NZ_SHKL01000001.1"/>
</dbReference>
<dbReference type="InterPro" id="IPR027417">
    <property type="entry name" value="P-loop_NTPase"/>
</dbReference>
<protein>
    <submittedName>
        <fullName evidence="13">ATP-binding cassette subfamily C protein</fullName>
    </submittedName>
</protein>
<evidence type="ECO:0000256" key="1">
    <source>
        <dbReference type="ARBA" id="ARBA00004651"/>
    </source>
</evidence>
<dbReference type="AlphaFoldDB" id="A0A4Q7V0J7"/>
<dbReference type="Gene3D" id="3.40.50.300">
    <property type="entry name" value="P-loop containing nucleotide triphosphate hydrolases"/>
    <property type="match status" value="1"/>
</dbReference>
<feature type="transmembrane region" description="Helical" evidence="10">
    <location>
        <begin position="298"/>
        <end position="321"/>
    </location>
</feature>
<evidence type="ECO:0000256" key="2">
    <source>
        <dbReference type="ARBA" id="ARBA00022448"/>
    </source>
</evidence>
<organism evidence="13 14">
    <name type="scientific">Pseudonocardia sediminis</name>
    <dbReference type="NCBI Taxonomy" id="1397368"/>
    <lineage>
        <taxon>Bacteria</taxon>
        <taxon>Bacillati</taxon>
        <taxon>Actinomycetota</taxon>
        <taxon>Actinomycetes</taxon>
        <taxon>Pseudonocardiales</taxon>
        <taxon>Pseudonocardiaceae</taxon>
        <taxon>Pseudonocardia</taxon>
    </lineage>
</organism>
<dbReference type="InterPro" id="IPR003439">
    <property type="entry name" value="ABC_transporter-like_ATP-bd"/>
</dbReference>
<keyword evidence="7 13" id="KW-0067">ATP-binding</keyword>
<evidence type="ECO:0000256" key="9">
    <source>
        <dbReference type="ARBA" id="ARBA00023136"/>
    </source>
</evidence>
<feature type="transmembrane region" description="Helical" evidence="10">
    <location>
        <begin position="270"/>
        <end position="292"/>
    </location>
</feature>
<evidence type="ECO:0000259" key="12">
    <source>
        <dbReference type="PROSITE" id="PS50929"/>
    </source>
</evidence>
<dbReference type="GO" id="GO:0005524">
    <property type="term" value="F:ATP binding"/>
    <property type="evidence" value="ECO:0007669"/>
    <property type="project" value="UniProtKB-KW"/>
</dbReference>
<dbReference type="GO" id="GO:0015421">
    <property type="term" value="F:ABC-type oligopeptide transporter activity"/>
    <property type="evidence" value="ECO:0007669"/>
    <property type="project" value="TreeGrafter"/>
</dbReference>
<feature type="transmembrane region" description="Helical" evidence="10">
    <location>
        <begin position="81"/>
        <end position="109"/>
    </location>
</feature>
<dbReference type="Proteomes" id="UP000291591">
    <property type="component" value="Unassembled WGS sequence"/>
</dbReference>
<evidence type="ECO:0000256" key="6">
    <source>
        <dbReference type="ARBA" id="ARBA00022741"/>
    </source>
</evidence>
<reference evidence="13 14" key="1">
    <citation type="submission" date="2019-02" db="EMBL/GenBank/DDBJ databases">
        <title>Sequencing the genomes of 1000 actinobacteria strains.</title>
        <authorList>
            <person name="Klenk H.-P."/>
        </authorList>
    </citation>
    <scope>NUCLEOTIDE SEQUENCE [LARGE SCALE GENOMIC DNA]</scope>
    <source>
        <strain evidence="13 14">DSM 45779</strain>
    </source>
</reference>
<dbReference type="Pfam" id="PF00664">
    <property type="entry name" value="ABC_membrane"/>
    <property type="match status" value="1"/>
</dbReference>
<dbReference type="GO" id="GO:0005886">
    <property type="term" value="C:plasma membrane"/>
    <property type="evidence" value="ECO:0007669"/>
    <property type="project" value="UniProtKB-SubCell"/>
</dbReference>
<dbReference type="CDD" id="cd07346">
    <property type="entry name" value="ABC_6TM_exporters"/>
    <property type="match status" value="1"/>
</dbReference>
<dbReference type="FunFam" id="3.40.50.300:FF:001001">
    <property type="entry name" value="Multidrug ABC transporter ATP-binding protein"/>
    <property type="match status" value="1"/>
</dbReference>
<dbReference type="InterPro" id="IPR011527">
    <property type="entry name" value="ABC1_TM_dom"/>
</dbReference>
<keyword evidence="6" id="KW-0547">Nucleotide-binding</keyword>
<dbReference type="PANTHER" id="PTHR43394:SF1">
    <property type="entry name" value="ATP-BINDING CASSETTE SUB-FAMILY B MEMBER 10, MITOCHONDRIAL"/>
    <property type="match status" value="1"/>
</dbReference>
<dbReference type="Pfam" id="PF00005">
    <property type="entry name" value="ABC_tran"/>
    <property type="match status" value="1"/>
</dbReference>
<gene>
    <name evidence="13" type="ORF">EV383_2897</name>
</gene>
<dbReference type="PROSITE" id="PS50929">
    <property type="entry name" value="ABC_TM1F"/>
    <property type="match status" value="1"/>
</dbReference>
<keyword evidence="9 10" id="KW-0472">Membrane</keyword>
<evidence type="ECO:0000256" key="5">
    <source>
        <dbReference type="ARBA" id="ARBA00022692"/>
    </source>
</evidence>
<evidence type="ECO:0000256" key="4">
    <source>
        <dbReference type="ARBA" id="ARBA00022519"/>
    </source>
</evidence>
<accession>A0A4Q7V0J7</accession>
<keyword evidence="4" id="KW-0997">Cell inner membrane</keyword>
<feature type="domain" description="ABC transporter" evidence="11">
    <location>
        <begin position="360"/>
        <end position="594"/>
    </location>
</feature>
<dbReference type="OrthoDB" id="9806127at2"/>
<dbReference type="InterPro" id="IPR039421">
    <property type="entry name" value="Type_1_exporter"/>
</dbReference>
<evidence type="ECO:0000256" key="7">
    <source>
        <dbReference type="ARBA" id="ARBA00022840"/>
    </source>
</evidence>
<dbReference type="SUPFAM" id="SSF90123">
    <property type="entry name" value="ABC transporter transmembrane region"/>
    <property type="match status" value="1"/>
</dbReference>
<feature type="transmembrane region" description="Helical" evidence="10">
    <location>
        <begin position="38"/>
        <end position="61"/>
    </location>
</feature>
<evidence type="ECO:0000256" key="3">
    <source>
        <dbReference type="ARBA" id="ARBA00022475"/>
    </source>
</evidence>
<evidence type="ECO:0000313" key="14">
    <source>
        <dbReference type="Proteomes" id="UP000291591"/>
    </source>
</evidence>
<dbReference type="PROSITE" id="PS50893">
    <property type="entry name" value="ABC_TRANSPORTER_2"/>
    <property type="match status" value="1"/>
</dbReference>
<dbReference type="SUPFAM" id="SSF52540">
    <property type="entry name" value="P-loop containing nucleoside triphosphate hydrolases"/>
    <property type="match status" value="1"/>
</dbReference>
<dbReference type="InterPro" id="IPR003593">
    <property type="entry name" value="AAA+_ATPase"/>
</dbReference>
<keyword evidence="8 10" id="KW-1133">Transmembrane helix</keyword>
<sequence>MTAPTTSGPDEVTRLLPIADGARVRTVLRDLARPRRGVAVLAIAALVAGSAVSLLAAPLLGRIVDAVASAQGGAATGNGTGVLLGPVLGLVGIALGQGLLAFVGVALIARVGETMLARLRERFVQRALVLPLARLERAGSGDLTSRVTDDVKVVGTAVRQALPQFARAAFLIVLTLVGLAALDWRFLLGALLAVPIQIVTARWFLNWSGPLYTEQRIAGGAQQQQLLDTAGGVATVRAFRMRDEHLERVRERAHALVAIGLRLVRLQTRFFGRLNAGELVGLVGVLVAGFLLVRSGTATIGVASAAALYFINLFTPINIVLFQLDAAQSAIAGLRRIIGVADLPDEDAPADPAVPSGGAVRAGALAYSYVDGHPALSGVDLDVTAGTRVALVGTSGAGKSTLAKLVAGMHDPSGGTVEIGGAPLAQQSPDGRRRTVALVTQEVHVFAGPLADDLRLARPDATDDELRAALDTVGALGWADALSDGLDTVVGDGGHTLTVVQSQQLALARLVLADPPVAILDEATAEAGSAGARVLEDAAAAALTGRTALVVAHRLTQAADADVVVVLDGGRVVEQGRHDDLVTAGGRYADLWRAWSGARHDPRS</sequence>
<dbReference type="SMART" id="SM00382">
    <property type="entry name" value="AAA"/>
    <property type="match status" value="1"/>
</dbReference>
<evidence type="ECO:0000256" key="8">
    <source>
        <dbReference type="ARBA" id="ARBA00022989"/>
    </source>
</evidence>
<evidence type="ECO:0000313" key="13">
    <source>
        <dbReference type="EMBL" id="RZT86009.1"/>
    </source>
</evidence>
<dbReference type="PANTHER" id="PTHR43394">
    <property type="entry name" value="ATP-DEPENDENT PERMEASE MDL1, MITOCHONDRIAL"/>
    <property type="match status" value="1"/>
</dbReference>
<proteinExistence type="predicted"/>
<dbReference type="GO" id="GO:0016887">
    <property type="term" value="F:ATP hydrolysis activity"/>
    <property type="evidence" value="ECO:0007669"/>
    <property type="project" value="InterPro"/>
</dbReference>